<name>A0ABR1JKV0_9AGAR</name>
<evidence type="ECO:0000256" key="1">
    <source>
        <dbReference type="SAM" id="Phobius"/>
    </source>
</evidence>
<keyword evidence="1" id="KW-1133">Transmembrane helix</keyword>
<feature type="transmembrane region" description="Helical" evidence="1">
    <location>
        <begin position="62"/>
        <end position="87"/>
    </location>
</feature>
<evidence type="ECO:0000313" key="3">
    <source>
        <dbReference type="Proteomes" id="UP001498398"/>
    </source>
</evidence>
<keyword evidence="1" id="KW-0472">Membrane</keyword>
<feature type="transmembrane region" description="Helical" evidence="1">
    <location>
        <begin position="20"/>
        <end position="50"/>
    </location>
</feature>
<comment type="caution">
    <text evidence="2">The sequence shown here is derived from an EMBL/GenBank/DDBJ whole genome shotgun (WGS) entry which is preliminary data.</text>
</comment>
<dbReference type="Proteomes" id="UP001498398">
    <property type="component" value="Unassembled WGS sequence"/>
</dbReference>
<accession>A0ABR1JKV0</accession>
<proteinExistence type="predicted"/>
<protein>
    <recommendedName>
        <fullName evidence="4">Taste receptor type 2</fullName>
    </recommendedName>
</protein>
<feature type="transmembrane region" description="Helical" evidence="1">
    <location>
        <begin position="260"/>
        <end position="281"/>
    </location>
</feature>
<feature type="transmembrane region" description="Helical" evidence="1">
    <location>
        <begin position="138"/>
        <end position="157"/>
    </location>
</feature>
<dbReference type="EMBL" id="JBANRG010000011">
    <property type="protein sequence ID" value="KAK7462280.1"/>
    <property type="molecule type" value="Genomic_DNA"/>
</dbReference>
<keyword evidence="3" id="KW-1185">Reference proteome</keyword>
<keyword evidence="1" id="KW-0812">Transmembrane</keyword>
<evidence type="ECO:0000313" key="2">
    <source>
        <dbReference type="EMBL" id="KAK7462280.1"/>
    </source>
</evidence>
<gene>
    <name evidence="2" type="ORF">VKT23_007880</name>
</gene>
<feature type="transmembrane region" description="Helical" evidence="1">
    <location>
        <begin position="225"/>
        <end position="248"/>
    </location>
</feature>
<organism evidence="2 3">
    <name type="scientific">Marasmiellus scandens</name>
    <dbReference type="NCBI Taxonomy" id="2682957"/>
    <lineage>
        <taxon>Eukaryota</taxon>
        <taxon>Fungi</taxon>
        <taxon>Dikarya</taxon>
        <taxon>Basidiomycota</taxon>
        <taxon>Agaricomycotina</taxon>
        <taxon>Agaricomycetes</taxon>
        <taxon>Agaricomycetidae</taxon>
        <taxon>Agaricales</taxon>
        <taxon>Marasmiineae</taxon>
        <taxon>Omphalotaceae</taxon>
        <taxon>Marasmiellus</taxon>
    </lineage>
</organism>
<sequence length="322" mass="34997">MLSTQTSQSSHPLSDSDVLALQMIMTQVAVSLLSWGISTTFSLVALYITIKAYLQHSSTAHIKLFSITLLMLLTSGALMVLNTEYVIAQLLTGGYNPPDVIPLLKNLVISVNFVERMNYVISDGVVVWRAWVMFSSNLYVRILLVGCMVGSCVGAMTDAGLAAKTILKDLNGPIPTTTVLLLTLPLLTTNIVATALIGYKTWHHHQDIKKNLQTTSGSLTKVQKVLLLLIESSLVYCLLWVIYVAIVFHSQDQQSLTFQVYSSILPNLSALYPVLIILIVAMENSKESSLNGGSMSLSQSIRFASAAAGPVQDTESTAVSRE</sequence>
<feature type="transmembrane region" description="Helical" evidence="1">
    <location>
        <begin position="177"/>
        <end position="199"/>
    </location>
</feature>
<reference evidence="2 3" key="1">
    <citation type="submission" date="2024-01" db="EMBL/GenBank/DDBJ databases">
        <title>A draft genome for the cacao thread blight pathogen Marasmiellus scandens.</title>
        <authorList>
            <person name="Baruah I.K."/>
            <person name="Leung J."/>
            <person name="Bukari Y."/>
            <person name="Amoako-Attah I."/>
            <person name="Meinhardt L.W."/>
            <person name="Bailey B.A."/>
            <person name="Cohen S.P."/>
        </authorList>
    </citation>
    <scope>NUCLEOTIDE SEQUENCE [LARGE SCALE GENOMIC DNA]</scope>
    <source>
        <strain evidence="2 3">GH-19</strain>
    </source>
</reference>
<evidence type="ECO:0008006" key="4">
    <source>
        <dbReference type="Google" id="ProtNLM"/>
    </source>
</evidence>